<dbReference type="InterPro" id="IPR036390">
    <property type="entry name" value="WH_DNA-bd_sf"/>
</dbReference>
<keyword evidence="3" id="KW-1185">Reference proteome</keyword>
<name>A0A7C9LLV3_9DEIO</name>
<evidence type="ECO:0000259" key="1">
    <source>
        <dbReference type="Pfam" id="PF03551"/>
    </source>
</evidence>
<dbReference type="InterPro" id="IPR052509">
    <property type="entry name" value="Metal_resp_DNA-bind_regulator"/>
</dbReference>
<dbReference type="AlphaFoldDB" id="A0A7C9LLV3"/>
<sequence>MPPRPYSSPPTRAVLAALQAQYPAHTYGYDLSKATGLKSGTLYPLLQRLHEQGYLDAEWQDSPHPGKPPRHIYRLTARGLDLARERQNEVARPTRVTKAKGALT</sequence>
<dbReference type="EMBL" id="WQLB01000004">
    <property type="protein sequence ID" value="MVN85956.1"/>
    <property type="molecule type" value="Genomic_DNA"/>
</dbReference>
<dbReference type="SUPFAM" id="SSF46785">
    <property type="entry name" value="Winged helix' DNA-binding domain"/>
    <property type="match status" value="1"/>
</dbReference>
<protein>
    <submittedName>
        <fullName evidence="2">PadR family transcriptional regulator</fullName>
    </submittedName>
</protein>
<dbReference type="InterPro" id="IPR005149">
    <property type="entry name" value="Tscrpt_reg_PadR_N"/>
</dbReference>
<evidence type="ECO:0000313" key="3">
    <source>
        <dbReference type="Proteomes" id="UP000483286"/>
    </source>
</evidence>
<gene>
    <name evidence="2" type="ORF">GO986_04175</name>
</gene>
<dbReference type="Proteomes" id="UP000483286">
    <property type="component" value="Unassembled WGS sequence"/>
</dbReference>
<dbReference type="Pfam" id="PF03551">
    <property type="entry name" value="PadR"/>
    <property type="match status" value="1"/>
</dbReference>
<dbReference type="PANTHER" id="PTHR33169">
    <property type="entry name" value="PADR-FAMILY TRANSCRIPTIONAL REGULATOR"/>
    <property type="match status" value="1"/>
</dbReference>
<dbReference type="Gene3D" id="1.10.10.10">
    <property type="entry name" value="Winged helix-like DNA-binding domain superfamily/Winged helix DNA-binding domain"/>
    <property type="match status" value="1"/>
</dbReference>
<proteinExistence type="predicted"/>
<accession>A0A7C9LLV3</accession>
<evidence type="ECO:0000313" key="2">
    <source>
        <dbReference type="EMBL" id="MVN85956.1"/>
    </source>
</evidence>
<reference evidence="2 3" key="1">
    <citation type="submission" date="2019-12" db="EMBL/GenBank/DDBJ databases">
        <title>Deinococcus sp. HMF7620 Genome sequencing and assembly.</title>
        <authorList>
            <person name="Kang H."/>
            <person name="Kim H."/>
            <person name="Joh K."/>
        </authorList>
    </citation>
    <scope>NUCLEOTIDE SEQUENCE [LARGE SCALE GENOMIC DNA]</scope>
    <source>
        <strain evidence="2 3">HMF7620</strain>
    </source>
</reference>
<dbReference type="InterPro" id="IPR036388">
    <property type="entry name" value="WH-like_DNA-bd_sf"/>
</dbReference>
<dbReference type="PANTHER" id="PTHR33169:SF14">
    <property type="entry name" value="TRANSCRIPTIONAL REGULATOR RV3488"/>
    <property type="match status" value="1"/>
</dbReference>
<organism evidence="2 3">
    <name type="scientific">Deinococcus arboris</name>
    <dbReference type="NCBI Taxonomy" id="2682977"/>
    <lineage>
        <taxon>Bacteria</taxon>
        <taxon>Thermotogati</taxon>
        <taxon>Deinococcota</taxon>
        <taxon>Deinococci</taxon>
        <taxon>Deinococcales</taxon>
        <taxon>Deinococcaceae</taxon>
        <taxon>Deinococcus</taxon>
    </lineage>
</organism>
<comment type="caution">
    <text evidence="2">The sequence shown here is derived from an EMBL/GenBank/DDBJ whole genome shotgun (WGS) entry which is preliminary data.</text>
</comment>
<dbReference type="RefSeq" id="WP_157458029.1">
    <property type="nucleotide sequence ID" value="NZ_WQLB01000004.1"/>
</dbReference>
<feature type="domain" description="Transcription regulator PadR N-terminal" evidence="1">
    <location>
        <begin position="26"/>
        <end position="80"/>
    </location>
</feature>